<comment type="similarity">
    <text evidence="2">Belongs to the binding-protein-dependent transport system permease family. HisMQ subfamily.</text>
</comment>
<evidence type="ECO:0000313" key="11">
    <source>
        <dbReference type="EMBL" id="GAK70747.1"/>
    </source>
</evidence>
<reference evidence="11 12" key="1">
    <citation type="submission" date="2014-08" db="EMBL/GenBank/DDBJ databases">
        <title>Whole genome shotgun sequence of Rhizobium rubi NBRC 13261.</title>
        <authorList>
            <person name="Katano-Makiyama Y."/>
            <person name="Hosoyama A."/>
            <person name="Hashimoto M."/>
            <person name="Hosoyama Y."/>
            <person name="Noguchi M."/>
            <person name="Tsuchikane K."/>
            <person name="Uohara A."/>
            <person name="Ohji S."/>
            <person name="Ichikawa N."/>
            <person name="Kimura A."/>
            <person name="Yamazoe A."/>
            <person name="Fujita N."/>
        </authorList>
    </citation>
    <scope>NUCLEOTIDE SEQUENCE [LARGE SCALE GENOMIC DNA]</scope>
    <source>
        <strain evidence="11 12">NBRC 13261</strain>
    </source>
</reference>
<evidence type="ECO:0000256" key="6">
    <source>
        <dbReference type="ARBA" id="ARBA00022692"/>
    </source>
</evidence>
<dbReference type="InterPro" id="IPR000515">
    <property type="entry name" value="MetI-like"/>
</dbReference>
<comment type="subcellular location">
    <subcellularLocation>
        <location evidence="1">Cell inner membrane</location>
        <topology evidence="1">Multi-pass membrane protein</topology>
    </subcellularLocation>
    <subcellularLocation>
        <location evidence="9">Cell membrane</location>
        <topology evidence="9">Multi-pass membrane protein</topology>
    </subcellularLocation>
</comment>
<feature type="domain" description="ABC transmembrane type-1" evidence="10">
    <location>
        <begin position="53"/>
        <end position="253"/>
    </location>
</feature>
<feature type="transmembrane region" description="Helical" evidence="9">
    <location>
        <begin position="178"/>
        <end position="202"/>
    </location>
</feature>
<comment type="caution">
    <text evidence="11">The sequence shown here is derived from an EMBL/GenBank/DDBJ whole genome shotgun (WGS) entry which is preliminary data.</text>
</comment>
<protein>
    <submittedName>
        <fullName evidence="11">Putative ABC transporter permease protein</fullName>
    </submittedName>
</protein>
<dbReference type="PROSITE" id="PS50928">
    <property type="entry name" value="ABC_TM1"/>
    <property type="match status" value="1"/>
</dbReference>
<evidence type="ECO:0000256" key="4">
    <source>
        <dbReference type="ARBA" id="ARBA00022475"/>
    </source>
</evidence>
<evidence type="ECO:0000256" key="3">
    <source>
        <dbReference type="ARBA" id="ARBA00022448"/>
    </source>
</evidence>
<sequence length="267" mass="28770">MSGVFSAIGSFWTYLTYLFDPFCGPAGIFSLFGNGTLVACGDAGWGDEIGFGVKITISVALATLPVGLTLGFLIALAAQSSEKSLRLAAGIYTTIFRGLPELLTLFIVYYGIQMLLQSIGGYIGFTGPIEINAFVAGMIALSVVFSSYASEVLLSAFRAIPKGQYEAGDALGLSRSRTMVLIIIPQLVRIALPGMTNLWMILLKDTSYVSIIGLSDILRQTGIAARVSKEAFFFYGIACLLYLILALISSFGLGFIDRWSRRSEARR</sequence>
<feature type="transmembrane region" description="Helical" evidence="9">
    <location>
        <begin position="232"/>
        <end position="256"/>
    </location>
</feature>
<evidence type="ECO:0000256" key="7">
    <source>
        <dbReference type="ARBA" id="ARBA00022989"/>
    </source>
</evidence>
<organism evidence="11 12">
    <name type="scientific">Agrobacterium rubi TR3 = NBRC 13261</name>
    <dbReference type="NCBI Taxonomy" id="1368415"/>
    <lineage>
        <taxon>Bacteria</taxon>
        <taxon>Pseudomonadati</taxon>
        <taxon>Pseudomonadota</taxon>
        <taxon>Alphaproteobacteria</taxon>
        <taxon>Hyphomicrobiales</taxon>
        <taxon>Rhizobiaceae</taxon>
        <taxon>Rhizobium/Agrobacterium group</taxon>
        <taxon>Agrobacterium</taxon>
    </lineage>
</organism>
<accession>A0A081CVQ1</accession>
<dbReference type="InterPro" id="IPR035906">
    <property type="entry name" value="MetI-like_sf"/>
</dbReference>
<dbReference type="OrthoDB" id="9815029at2"/>
<dbReference type="Gene3D" id="1.10.3720.10">
    <property type="entry name" value="MetI-like"/>
    <property type="match status" value="1"/>
</dbReference>
<feature type="transmembrane region" description="Helical" evidence="9">
    <location>
        <begin position="99"/>
        <end position="125"/>
    </location>
</feature>
<dbReference type="EMBL" id="BBJU01000013">
    <property type="protein sequence ID" value="GAK70747.1"/>
    <property type="molecule type" value="Genomic_DNA"/>
</dbReference>
<keyword evidence="7 9" id="KW-1133">Transmembrane helix</keyword>
<name>A0A081CVQ1_9HYPH</name>
<gene>
    <name evidence="11" type="ORF">RRU01S_13_00850</name>
</gene>
<evidence type="ECO:0000259" key="10">
    <source>
        <dbReference type="PROSITE" id="PS50928"/>
    </source>
</evidence>
<dbReference type="PANTHER" id="PTHR30133:SF2">
    <property type="entry name" value="ARGININE ABC TRANSPORTER PERMEASE PROTEIN ARTQ"/>
    <property type="match status" value="1"/>
</dbReference>
<evidence type="ECO:0000256" key="5">
    <source>
        <dbReference type="ARBA" id="ARBA00022519"/>
    </source>
</evidence>
<keyword evidence="5" id="KW-0997">Cell inner membrane</keyword>
<dbReference type="CDD" id="cd06261">
    <property type="entry name" value="TM_PBP2"/>
    <property type="match status" value="1"/>
</dbReference>
<dbReference type="eggNOG" id="COG4215">
    <property type="taxonomic scope" value="Bacteria"/>
</dbReference>
<dbReference type="SUPFAM" id="SSF161098">
    <property type="entry name" value="MetI-like"/>
    <property type="match status" value="1"/>
</dbReference>
<evidence type="ECO:0000256" key="2">
    <source>
        <dbReference type="ARBA" id="ARBA00010072"/>
    </source>
</evidence>
<dbReference type="GO" id="GO:0022857">
    <property type="term" value="F:transmembrane transporter activity"/>
    <property type="evidence" value="ECO:0007669"/>
    <property type="project" value="InterPro"/>
</dbReference>
<dbReference type="PANTHER" id="PTHR30133">
    <property type="entry name" value="CATIONIC AMINO ACID TRANSPORTER, MEMBRANE COMPONENT"/>
    <property type="match status" value="1"/>
</dbReference>
<evidence type="ECO:0000256" key="8">
    <source>
        <dbReference type="ARBA" id="ARBA00023136"/>
    </source>
</evidence>
<dbReference type="InterPro" id="IPR051613">
    <property type="entry name" value="ABC_transp_permease_HisMQ"/>
</dbReference>
<dbReference type="GO" id="GO:0043190">
    <property type="term" value="C:ATP-binding cassette (ABC) transporter complex"/>
    <property type="evidence" value="ECO:0007669"/>
    <property type="project" value="InterPro"/>
</dbReference>
<dbReference type="Pfam" id="PF00528">
    <property type="entry name" value="BPD_transp_1"/>
    <property type="match status" value="1"/>
</dbReference>
<dbReference type="Proteomes" id="UP000028701">
    <property type="component" value="Unassembled WGS sequence"/>
</dbReference>
<evidence type="ECO:0000256" key="9">
    <source>
        <dbReference type="RuleBase" id="RU363032"/>
    </source>
</evidence>
<dbReference type="InterPro" id="IPR010065">
    <property type="entry name" value="AA_ABC_transptr_permease_3TM"/>
</dbReference>
<feature type="transmembrane region" description="Helical" evidence="9">
    <location>
        <begin position="55"/>
        <end position="78"/>
    </location>
</feature>
<keyword evidence="3 9" id="KW-0813">Transport</keyword>
<keyword evidence="8 9" id="KW-0472">Membrane</keyword>
<proteinExistence type="inferred from homology"/>
<feature type="transmembrane region" description="Helical" evidence="9">
    <location>
        <begin position="131"/>
        <end position="157"/>
    </location>
</feature>
<evidence type="ECO:0000256" key="1">
    <source>
        <dbReference type="ARBA" id="ARBA00004429"/>
    </source>
</evidence>
<dbReference type="AlphaFoldDB" id="A0A081CVQ1"/>
<keyword evidence="6 9" id="KW-0812">Transmembrane</keyword>
<dbReference type="RefSeq" id="WP_045230321.1">
    <property type="nucleotide sequence ID" value="NZ_BBJU01000013.1"/>
</dbReference>
<dbReference type="NCBIfam" id="TIGR01726">
    <property type="entry name" value="HEQRo_perm_3TM"/>
    <property type="match status" value="1"/>
</dbReference>
<keyword evidence="4" id="KW-1003">Cell membrane</keyword>
<evidence type="ECO:0000313" key="12">
    <source>
        <dbReference type="Proteomes" id="UP000028701"/>
    </source>
</evidence>